<keyword evidence="6 11" id="KW-0812">Transmembrane</keyword>
<evidence type="ECO:0000256" key="11">
    <source>
        <dbReference type="SAM" id="Phobius"/>
    </source>
</evidence>
<dbReference type="InterPro" id="IPR022346">
    <property type="entry name" value="T2SS_GspH"/>
</dbReference>
<dbReference type="PROSITE" id="PS00409">
    <property type="entry name" value="PROKAR_NTER_METHYL"/>
    <property type="match status" value="1"/>
</dbReference>
<dbReference type="SUPFAM" id="SSF54523">
    <property type="entry name" value="Pili subunits"/>
    <property type="match status" value="1"/>
</dbReference>
<evidence type="ECO:0000256" key="4">
    <source>
        <dbReference type="ARBA" id="ARBA00022481"/>
    </source>
</evidence>
<reference evidence="13 14" key="1">
    <citation type="submission" date="2020-04" db="EMBL/GenBank/DDBJ databases">
        <authorList>
            <person name="Yoon J."/>
        </authorList>
    </citation>
    <scope>NUCLEOTIDE SEQUENCE [LARGE SCALE GENOMIC DNA]</scope>
    <source>
        <strain evidence="13 14">KMU-166</strain>
    </source>
</reference>
<feature type="transmembrane region" description="Helical" evidence="11">
    <location>
        <begin position="12"/>
        <end position="36"/>
    </location>
</feature>
<dbReference type="Proteomes" id="UP000765845">
    <property type="component" value="Unassembled WGS sequence"/>
</dbReference>
<dbReference type="PRINTS" id="PR00885">
    <property type="entry name" value="BCTERIALGSPH"/>
</dbReference>
<dbReference type="NCBIfam" id="TIGR02532">
    <property type="entry name" value="IV_pilin_GFxxxE"/>
    <property type="match status" value="1"/>
</dbReference>
<protein>
    <recommendedName>
        <fullName evidence="2">Type II secretion system protein H</fullName>
    </recommendedName>
    <alternativeName>
        <fullName evidence="10">General secretion pathway protein H</fullName>
    </alternativeName>
</protein>
<accession>A0ABX1GCF0</accession>
<evidence type="ECO:0000256" key="9">
    <source>
        <dbReference type="ARBA" id="ARBA00025772"/>
    </source>
</evidence>
<gene>
    <name evidence="13" type="primary">gspH</name>
    <name evidence="13" type="ORF">HCU74_05370</name>
</gene>
<evidence type="ECO:0000256" key="10">
    <source>
        <dbReference type="ARBA" id="ARBA00030775"/>
    </source>
</evidence>
<sequence>MISSTGRSKHAGFSLLELMVVIFIIGLLSGVAVLTLPDKGGDALLNETRAKLVVALRNARSEAVFSGRSIGLLWTGSSGSFHLLTAEGWSPITVGVLARSIETDSNVRSDISLSGEPLKTVDDTDGKRLMTPQILFLGDGQVTPFVWRLYTNDGESVEFSDSLRVSQ</sequence>
<evidence type="ECO:0000313" key="14">
    <source>
        <dbReference type="Proteomes" id="UP000765845"/>
    </source>
</evidence>
<dbReference type="InterPro" id="IPR049875">
    <property type="entry name" value="TypeII_GspH"/>
</dbReference>
<keyword evidence="4" id="KW-0488">Methylation</keyword>
<dbReference type="EMBL" id="JAAWWK010000002">
    <property type="protein sequence ID" value="NKI16849.1"/>
    <property type="molecule type" value="Genomic_DNA"/>
</dbReference>
<evidence type="ECO:0000256" key="8">
    <source>
        <dbReference type="ARBA" id="ARBA00023136"/>
    </source>
</evidence>
<evidence type="ECO:0000256" key="3">
    <source>
        <dbReference type="ARBA" id="ARBA00022475"/>
    </source>
</evidence>
<comment type="caution">
    <text evidence="13">The sequence shown here is derived from an EMBL/GenBank/DDBJ whole genome shotgun (WGS) entry which is preliminary data.</text>
</comment>
<keyword evidence="5" id="KW-0997">Cell inner membrane</keyword>
<evidence type="ECO:0000256" key="5">
    <source>
        <dbReference type="ARBA" id="ARBA00022519"/>
    </source>
</evidence>
<comment type="subcellular location">
    <subcellularLocation>
        <location evidence="1">Cell inner membrane</location>
        <topology evidence="1">Single-pass membrane protein</topology>
    </subcellularLocation>
</comment>
<comment type="similarity">
    <text evidence="9">Belongs to the GSP H family.</text>
</comment>
<dbReference type="InterPro" id="IPR002416">
    <property type="entry name" value="T2SS_protein-GspH"/>
</dbReference>
<keyword evidence="8 11" id="KW-0472">Membrane</keyword>
<evidence type="ECO:0000256" key="1">
    <source>
        <dbReference type="ARBA" id="ARBA00004377"/>
    </source>
</evidence>
<dbReference type="RefSeq" id="WP_168449395.1">
    <property type="nucleotide sequence ID" value="NZ_JAAWWK010000002.1"/>
</dbReference>
<proteinExistence type="inferred from homology"/>
<evidence type="ECO:0000259" key="12">
    <source>
        <dbReference type="Pfam" id="PF12019"/>
    </source>
</evidence>
<dbReference type="Pfam" id="PF07963">
    <property type="entry name" value="N_methyl"/>
    <property type="match status" value="1"/>
</dbReference>
<dbReference type="Pfam" id="PF12019">
    <property type="entry name" value="GspH"/>
    <property type="match status" value="1"/>
</dbReference>
<keyword evidence="7 11" id="KW-1133">Transmembrane helix</keyword>
<name>A0ABX1GCF0_9GAMM</name>
<organism evidence="13 14">
    <name type="scientific">Spongiibacter thalassae</name>
    <dbReference type="NCBI Taxonomy" id="2721624"/>
    <lineage>
        <taxon>Bacteria</taxon>
        <taxon>Pseudomonadati</taxon>
        <taxon>Pseudomonadota</taxon>
        <taxon>Gammaproteobacteria</taxon>
        <taxon>Cellvibrionales</taxon>
        <taxon>Spongiibacteraceae</taxon>
        <taxon>Spongiibacter</taxon>
    </lineage>
</organism>
<evidence type="ECO:0000256" key="7">
    <source>
        <dbReference type="ARBA" id="ARBA00022989"/>
    </source>
</evidence>
<dbReference type="NCBIfam" id="TIGR01708">
    <property type="entry name" value="typeII_sec_gspH"/>
    <property type="match status" value="1"/>
</dbReference>
<evidence type="ECO:0000256" key="6">
    <source>
        <dbReference type="ARBA" id="ARBA00022692"/>
    </source>
</evidence>
<dbReference type="Gene3D" id="3.55.40.10">
    <property type="entry name" value="minor pseudopilin epsh domain"/>
    <property type="match status" value="1"/>
</dbReference>
<keyword evidence="3" id="KW-1003">Cell membrane</keyword>
<keyword evidence="14" id="KW-1185">Reference proteome</keyword>
<evidence type="ECO:0000256" key="2">
    <source>
        <dbReference type="ARBA" id="ARBA00021549"/>
    </source>
</evidence>
<evidence type="ECO:0000313" key="13">
    <source>
        <dbReference type="EMBL" id="NKI16849.1"/>
    </source>
</evidence>
<dbReference type="InterPro" id="IPR012902">
    <property type="entry name" value="N_methyl_site"/>
</dbReference>
<dbReference type="InterPro" id="IPR045584">
    <property type="entry name" value="Pilin-like"/>
</dbReference>
<feature type="domain" description="General secretion pathway GspH" evidence="12">
    <location>
        <begin position="52"/>
        <end position="157"/>
    </location>
</feature>